<dbReference type="PANTHER" id="PTHR14270:SF0">
    <property type="entry name" value="NONSENSE-MEDIATED MRNA DECAY FACTOR SMG9"/>
    <property type="match status" value="1"/>
</dbReference>
<feature type="compositionally biased region" description="Basic and acidic residues" evidence="3">
    <location>
        <begin position="615"/>
        <end position="626"/>
    </location>
</feature>
<dbReference type="Proteomes" id="UP000682733">
    <property type="component" value="Unassembled WGS sequence"/>
</dbReference>
<gene>
    <name evidence="4" type="ORF">GPM918_LOCUS3366</name>
    <name evidence="5" type="ORF">OVA965_LOCUS6843</name>
    <name evidence="6" type="ORF">SRO942_LOCUS3366</name>
    <name evidence="7" type="ORF">TMI583_LOCUS6839</name>
</gene>
<evidence type="ECO:0000256" key="3">
    <source>
        <dbReference type="SAM" id="MobiDB-lite"/>
    </source>
</evidence>
<feature type="region of interest" description="Disordered" evidence="3">
    <location>
        <begin position="404"/>
        <end position="432"/>
    </location>
</feature>
<feature type="compositionally biased region" description="Acidic residues" evidence="3">
    <location>
        <begin position="627"/>
        <end position="642"/>
    </location>
</feature>
<dbReference type="Proteomes" id="UP000677228">
    <property type="component" value="Unassembled WGS sequence"/>
</dbReference>
<evidence type="ECO:0008006" key="9">
    <source>
        <dbReference type="Google" id="ProtNLM"/>
    </source>
</evidence>
<evidence type="ECO:0000313" key="7">
    <source>
        <dbReference type="EMBL" id="CAF3630166.1"/>
    </source>
</evidence>
<feature type="compositionally biased region" description="Low complexity" evidence="3">
    <location>
        <begin position="179"/>
        <end position="206"/>
    </location>
</feature>
<dbReference type="InterPro" id="IPR027417">
    <property type="entry name" value="P-loop_NTPase"/>
</dbReference>
<dbReference type="OrthoDB" id="79514at2759"/>
<feature type="compositionally biased region" description="Polar residues" evidence="3">
    <location>
        <begin position="88"/>
        <end position="105"/>
    </location>
</feature>
<feature type="region of interest" description="Disordered" evidence="3">
    <location>
        <begin position="49"/>
        <end position="105"/>
    </location>
</feature>
<feature type="compositionally biased region" description="Acidic residues" evidence="3">
    <location>
        <begin position="650"/>
        <end position="668"/>
    </location>
</feature>
<comment type="caution">
    <text evidence="4">The sequence shown here is derived from an EMBL/GenBank/DDBJ whole genome shotgun (WGS) entry which is preliminary data.</text>
</comment>
<dbReference type="AlphaFoldDB" id="A0A813SBM4"/>
<evidence type="ECO:0000313" key="8">
    <source>
        <dbReference type="Proteomes" id="UP000663829"/>
    </source>
</evidence>
<feature type="region of interest" description="Disordered" evidence="3">
    <location>
        <begin position="333"/>
        <end position="370"/>
    </location>
</feature>
<dbReference type="PANTHER" id="PTHR14270">
    <property type="entry name" value="NONSENSE-MEDIATED MRNA DECAY FACTOR SMG9"/>
    <property type="match status" value="1"/>
</dbReference>
<evidence type="ECO:0000313" key="5">
    <source>
        <dbReference type="EMBL" id="CAF0844993.1"/>
    </source>
</evidence>
<evidence type="ECO:0000313" key="6">
    <source>
        <dbReference type="EMBL" id="CAF3582926.1"/>
    </source>
</evidence>
<keyword evidence="2" id="KW-0866">Nonsense-mediated mRNA decay</keyword>
<reference evidence="4" key="1">
    <citation type="submission" date="2021-02" db="EMBL/GenBank/DDBJ databases">
        <authorList>
            <person name="Nowell W R."/>
        </authorList>
    </citation>
    <scope>NUCLEOTIDE SEQUENCE</scope>
</reference>
<evidence type="ECO:0000313" key="4">
    <source>
        <dbReference type="EMBL" id="CAF0798104.1"/>
    </source>
</evidence>
<evidence type="ECO:0000256" key="2">
    <source>
        <dbReference type="ARBA" id="ARBA00023161"/>
    </source>
</evidence>
<keyword evidence="8" id="KW-1185">Reference proteome</keyword>
<dbReference type="EMBL" id="CAJNOQ010000412">
    <property type="protein sequence ID" value="CAF0798104.1"/>
    <property type="molecule type" value="Genomic_DNA"/>
</dbReference>
<dbReference type="EMBL" id="CAJNOK010002111">
    <property type="protein sequence ID" value="CAF0844993.1"/>
    <property type="molecule type" value="Genomic_DNA"/>
</dbReference>
<evidence type="ECO:0000256" key="1">
    <source>
        <dbReference type="ARBA" id="ARBA00007712"/>
    </source>
</evidence>
<sequence>MAKALEPTMSHRVHFSSPHSQYAIINTILAIREDKQHSEHVRKVIDMRPRKENGFIGNNKHKEDNSPLGGDGGAVKQQKLKILKRGESTNTPTAKNDSQSKENISNKISNVVTKEQQQEQLLLQKNTNSDERIVVADSLKSPVAPLPVLVREKSIQITQSAVNNSSRQQLTHLVLQKQSSPPVRPSSSTTPTATGPTTTSTGSVTPQGSLPSLPSYNILNPSVPLVLTKSSSVSLPSTSSSTAALLEQHIQSISARLFGTTNSSIMMKSSMKIIDDTLVWCENGQIQQYLHDTEGNLVIGALGRQHVGKSTLLSLLGGNQFTDEDRTMIFQPSSQFPISMPPPQLTSSSSSTSTQSSATIPSSKSSNSVSTGIDLYVTSERTILLDTQPLLSSSLLQNLIENEQNREQHQQHHRRHYNHHYRDQQERHQDSQHLWQQLNDPNSMYIDNMIELQSIEIACFIMSVCHVVLIIEDQFADPYIYRLLQLAEILRPVIKTNQRELIRQHSPHLIFVMNKCDDYIQPHERLIIKKAINNLMCETRFFYRGSLNYLNKLKVRTSTKNILLSMMKNMNNNRMMKMNGGTNDNGSGDKGGLKKLFQNKNKSTTKMNKMLAGNDLDRQDDTITEDRENESEDEDEDDPEASDDYKLHEDEFEDENDEDEMDNESEEENGYRTRAKYLNSYDDVNAVFIPRRDFRVSSVSHWQSRFIGFSNPDSTIRQLRQQLLSIDRPLIDQCLSQRAWLNHASRVWDSITKSNWIADYSRLMT</sequence>
<dbReference type="Proteomes" id="UP000663829">
    <property type="component" value="Unassembled WGS sequence"/>
</dbReference>
<feature type="region of interest" description="Disordered" evidence="3">
    <location>
        <begin position="176"/>
        <end position="210"/>
    </location>
</feature>
<feature type="compositionally biased region" description="Low complexity" evidence="3">
    <location>
        <begin position="345"/>
        <end position="368"/>
    </location>
</feature>
<dbReference type="InterPro" id="IPR039177">
    <property type="entry name" value="SMG9"/>
</dbReference>
<dbReference type="GO" id="GO:0000184">
    <property type="term" value="P:nuclear-transcribed mRNA catabolic process, nonsense-mediated decay"/>
    <property type="evidence" value="ECO:0007669"/>
    <property type="project" value="UniProtKB-KW"/>
</dbReference>
<feature type="region of interest" description="Disordered" evidence="3">
    <location>
        <begin position="573"/>
        <end position="672"/>
    </location>
</feature>
<feature type="compositionally biased region" description="Basic and acidic residues" evidence="3">
    <location>
        <begin position="420"/>
        <end position="431"/>
    </location>
</feature>
<dbReference type="EMBL" id="CAJOBC010000412">
    <property type="protein sequence ID" value="CAF3582926.1"/>
    <property type="molecule type" value="Genomic_DNA"/>
</dbReference>
<dbReference type="EMBL" id="CAJOBA010002111">
    <property type="protein sequence ID" value="CAF3630166.1"/>
    <property type="molecule type" value="Genomic_DNA"/>
</dbReference>
<feature type="compositionally biased region" description="Low complexity" evidence="3">
    <location>
        <begin position="599"/>
        <end position="610"/>
    </location>
</feature>
<protein>
    <recommendedName>
        <fullName evidence="9">Protein SMG9-like</fullName>
    </recommendedName>
</protein>
<comment type="similarity">
    <text evidence="1">Belongs to the SMG9 family.</text>
</comment>
<accession>A0A813SBM4</accession>
<organism evidence="4 8">
    <name type="scientific">Didymodactylos carnosus</name>
    <dbReference type="NCBI Taxonomy" id="1234261"/>
    <lineage>
        <taxon>Eukaryota</taxon>
        <taxon>Metazoa</taxon>
        <taxon>Spiralia</taxon>
        <taxon>Gnathifera</taxon>
        <taxon>Rotifera</taxon>
        <taxon>Eurotatoria</taxon>
        <taxon>Bdelloidea</taxon>
        <taxon>Philodinida</taxon>
        <taxon>Philodinidae</taxon>
        <taxon>Didymodactylos</taxon>
    </lineage>
</organism>
<proteinExistence type="inferred from homology"/>
<dbReference type="SUPFAM" id="SSF52540">
    <property type="entry name" value="P-loop containing nucleoside triphosphate hydrolases"/>
    <property type="match status" value="1"/>
</dbReference>
<dbReference type="Proteomes" id="UP000681722">
    <property type="component" value="Unassembled WGS sequence"/>
</dbReference>
<name>A0A813SBM4_9BILA</name>